<comment type="caution">
    <text evidence="1">The sequence shown here is derived from an EMBL/GenBank/DDBJ whole genome shotgun (WGS) entry which is preliminary data.</text>
</comment>
<dbReference type="AlphaFoldDB" id="A0AAP0J0U4"/>
<organism evidence="1 2">
    <name type="scientific">Stephania cephalantha</name>
    <dbReference type="NCBI Taxonomy" id="152367"/>
    <lineage>
        <taxon>Eukaryota</taxon>
        <taxon>Viridiplantae</taxon>
        <taxon>Streptophyta</taxon>
        <taxon>Embryophyta</taxon>
        <taxon>Tracheophyta</taxon>
        <taxon>Spermatophyta</taxon>
        <taxon>Magnoliopsida</taxon>
        <taxon>Ranunculales</taxon>
        <taxon>Menispermaceae</taxon>
        <taxon>Menispermoideae</taxon>
        <taxon>Cissampelideae</taxon>
        <taxon>Stephania</taxon>
    </lineage>
</organism>
<dbReference type="EMBL" id="JBBNAG010000006">
    <property type="protein sequence ID" value="KAK9125354.1"/>
    <property type="molecule type" value="Genomic_DNA"/>
</dbReference>
<sequence>MSMETTLAEEEKTISSRSGRASETTICARNKEIEEYRSLSLSLRCTSCVQKLGFGYIDINNSTILEAQMGTLLAPKCRYRGGGEGGGGGGGEFLIIQYVGVVTVEGITYVLDVPASLFVEGITVVQDSIFV</sequence>
<evidence type="ECO:0000313" key="2">
    <source>
        <dbReference type="Proteomes" id="UP001419268"/>
    </source>
</evidence>
<proteinExistence type="predicted"/>
<dbReference type="Proteomes" id="UP001419268">
    <property type="component" value="Unassembled WGS sequence"/>
</dbReference>
<name>A0AAP0J0U4_9MAGN</name>
<evidence type="ECO:0000313" key="1">
    <source>
        <dbReference type="EMBL" id="KAK9125354.1"/>
    </source>
</evidence>
<keyword evidence="2" id="KW-1185">Reference proteome</keyword>
<gene>
    <name evidence="1" type="ORF">Scep_014200</name>
</gene>
<protein>
    <submittedName>
        <fullName evidence="1">Uncharacterized protein</fullName>
    </submittedName>
</protein>
<reference evidence="1 2" key="1">
    <citation type="submission" date="2024-01" db="EMBL/GenBank/DDBJ databases">
        <title>Genome assemblies of Stephania.</title>
        <authorList>
            <person name="Yang L."/>
        </authorList>
    </citation>
    <scope>NUCLEOTIDE SEQUENCE [LARGE SCALE GENOMIC DNA]</scope>
    <source>
        <strain evidence="1">JXDWG</strain>
        <tissue evidence="1">Leaf</tissue>
    </source>
</reference>
<accession>A0AAP0J0U4</accession>